<dbReference type="InterPro" id="IPR023393">
    <property type="entry name" value="START-like_dom_sf"/>
</dbReference>
<dbReference type="AlphaFoldDB" id="A0A2T4I812"/>
<sequence>MFTVENSILLPTPLARVWRLIVDVDRYCDWHPFITLQSDPVDPRKVTCTYWKPGNAAPLFSATGTIVHLDRPSDFAWRTGIRGVIEVEEGYHLEKLAQGTQLTHRLSCSGLGSWLGLVILKRGFRRSLVRADELLTTHLRRGTTISRYSHRVGRHH</sequence>
<organism evidence="1 2">
    <name type="scientific">Edaphosphingomonas fennica</name>
    <dbReference type="NCBI Taxonomy" id="114404"/>
    <lineage>
        <taxon>Bacteria</taxon>
        <taxon>Pseudomonadati</taxon>
        <taxon>Pseudomonadota</taxon>
        <taxon>Alphaproteobacteria</taxon>
        <taxon>Sphingomonadales</taxon>
        <taxon>Rhizorhabdaceae</taxon>
        <taxon>Edaphosphingomonas</taxon>
    </lineage>
</organism>
<evidence type="ECO:0008006" key="3">
    <source>
        <dbReference type="Google" id="ProtNLM"/>
    </source>
</evidence>
<gene>
    <name evidence="1" type="ORF">CV103_01005</name>
</gene>
<dbReference type="Gene3D" id="3.30.530.20">
    <property type="match status" value="1"/>
</dbReference>
<comment type="caution">
    <text evidence="1">The sequence shown here is derived from an EMBL/GenBank/DDBJ whole genome shotgun (WGS) entry which is preliminary data.</text>
</comment>
<name>A0A2T4I812_9SPHN</name>
<dbReference type="EMBL" id="PHHF01000004">
    <property type="protein sequence ID" value="PTD27678.1"/>
    <property type="molecule type" value="Genomic_DNA"/>
</dbReference>
<protein>
    <recommendedName>
        <fullName evidence="3">SRPBCC domain-containing protein</fullName>
    </recommendedName>
</protein>
<evidence type="ECO:0000313" key="2">
    <source>
        <dbReference type="Proteomes" id="UP000241206"/>
    </source>
</evidence>
<dbReference type="Pfam" id="PF10604">
    <property type="entry name" value="Polyketide_cyc2"/>
    <property type="match status" value="1"/>
</dbReference>
<dbReference type="InterPro" id="IPR019587">
    <property type="entry name" value="Polyketide_cyclase/dehydratase"/>
</dbReference>
<evidence type="ECO:0000313" key="1">
    <source>
        <dbReference type="EMBL" id="PTD27678.1"/>
    </source>
</evidence>
<dbReference type="RefSeq" id="WP_107393667.1">
    <property type="nucleotide sequence ID" value="NZ_PHHF01000004.1"/>
</dbReference>
<keyword evidence="2" id="KW-1185">Reference proteome</keyword>
<reference evidence="1 2" key="1">
    <citation type="submission" date="2017-11" db="EMBL/GenBank/DDBJ databases">
        <title>Sphingomonas oleivorans sp. nov., isolated from oil-contaminated soil.</title>
        <authorList>
            <person name="Wang L."/>
            <person name="Chen L."/>
        </authorList>
    </citation>
    <scope>NUCLEOTIDE SEQUENCE [LARGE SCALE GENOMIC DNA]</scope>
    <source>
        <strain evidence="1 2">K101</strain>
    </source>
</reference>
<proteinExistence type="predicted"/>
<accession>A0A2T4I812</accession>
<dbReference type="SUPFAM" id="SSF55961">
    <property type="entry name" value="Bet v1-like"/>
    <property type="match status" value="1"/>
</dbReference>
<dbReference type="Proteomes" id="UP000241206">
    <property type="component" value="Unassembled WGS sequence"/>
</dbReference>